<dbReference type="FunFam" id="1.20.120.20:FF:000007">
    <property type="entry name" value="Apolipoprotein A-IV a"/>
    <property type="match status" value="1"/>
</dbReference>
<dbReference type="AlphaFoldDB" id="A0A3Q3FT33"/>
<dbReference type="GO" id="GO:0033700">
    <property type="term" value="P:phospholipid efflux"/>
    <property type="evidence" value="ECO:0007669"/>
    <property type="project" value="TreeGrafter"/>
</dbReference>
<dbReference type="Ensembl" id="ENSLBET00000023281.1">
    <property type="protein sequence ID" value="ENSLBEP00000022108.1"/>
    <property type="gene ID" value="ENSLBEG00000016983.1"/>
</dbReference>
<keyword evidence="6" id="KW-0964">Secreted</keyword>
<comment type="function">
    <text evidence="16">May have a role in chylomicrons and VLDL secretion and catabolism. Required for efficient activation of lipoprotein lipase by ApoC-II; potent activator of LCAT. Apoa-IV is a major component of HDL and chylomicrons.</text>
</comment>
<evidence type="ECO:0000256" key="13">
    <source>
        <dbReference type="ARBA" id="ARBA00023166"/>
    </source>
</evidence>
<evidence type="ECO:0000313" key="21">
    <source>
        <dbReference type="Ensembl" id="ENSLBEP00000022108.1"/>
    </source>
</evidence>
<feature type="signal peptide" evidence="20">
    <location>
        <begin position="1"/>
        <end position="15"/>
    </location>
</feature>
<comment type="similarity">
    <text evidence="2">Belongs to the apolipoprotein A1/A4/E family.</text>
</comment>
<evidence type="ECO:0000256" key="19">
    <source>
        <dbReference type="SAM" id="Coils"/>
    </source>
</evidence>
<keyword evidence="12" id="KW-0443">Lipid metabolism</keyword>
<evidence type="ECO:0000256" key="6">
    <source>
        <dbReference type="ARBA" id="ARBA00022525"/>
    </source>
</evidence>
<keyword evidence="14" id="KW-0753">Steroid metabolism</keyword>
<dbReference type="RefSeq" id="XP_020497899.1">
    <property type="nucleotide sequence ID" value="XM_020642243.3"/>
</dbReference>
<sequence length="246" mass="28061">MKVLVLLALFSVCNANILWAEQPKNNLDMVKDAFWEYVSKVTMTAEDNLRQIRASELGQEVNDRISQSADAVNQYVVALKSQVAPLTQNFMTQFTKEAEQFRAQLESDLSTGTSTLRPYAEDLMARIQKQVEELKMEAAPYTESMDPESLKSLLLQKSQELKVQVDKSVSQLQAQMVPITEEMKEKVEQSMDQFQRSMMPLAQTFETQLAQKTQEMEELRAKLDASAQDMQAQLTALWESFIKSTQ</sequence>
<keyword evidence="7" id="KW-0153">Cholesterol metabolism</keyword>
<dbReference type="GO" id="GO:0008203">
    <property type="term" value="P:cholesterol metabolic process"/>
    <property type="evidence" value="ECO:0007669"/>
    <property type="project" value="UniProtKB-KW"/>
</dbReference>
<evidence type="ECO:0000256" key="14">
    <source>
        <dbReference type="ARBA" id="ARBA00023221"/>
    </source>
</evidence>
<dbReference type="GO" id="GO:0042627">
    <property type="term" value="C:chylomicron"/>
    <property type="evidence" value="ECO:0007669"/>
    <property type="project" value="UniProtKB-KW"/>
</dbReference>
<keyword evidence="8 20" id="KW-0732">Signal</keyword>
<dbReference type="Gene3D" id="6.10.250.2890">
    <property type="match status" value="1"/>
</dbReference>
<comment type="subcellular location">
    <subcellularLocation>
        <location evidence="1">Secreted</location>
    </subcellularLocation>
</comment>
<evidence type="ECO:0000256" key="18">
    <source>
        <dbReference type="ARBA" id="ARBA00042591"/>
    </source>
</evidence>
<dbReference type="GeneTree" id="ENSGT00950000182929"/>
<dbReference type="PANTHER" id="PTHR18976:SF1">
    <property type="entry name" value="APOLIPOPROTEIN A-IV"/>
    <property type="match status" value="1"/>
</dbReference>
<dbReference type="GO" id="GO:0055090">
    <property type="term" value="P:acylglycerol homeostasis"/>
    <property type="evidence" value="ECO:0007669"/>
    <property type="project" value="TreeGrafter"/>
</dbReference>
<keyword evidence="22" id="KW-1185">Reference proteome</keyword>
<evidence type="ECO:0000256" key="20">
    <source>
        <dbReference type="SAM" id="SignalP"/>
    </source>
</evidence>
<dbReference type="GeneID" id="109990209"/>
<evidence type="ECO:0000256" key="5">
    <source>
        <dbReference type="ARBA" id="ARBA00022513"/>
    </source>
</evidence>
<evidence type="ECO:0000256" key="8">
    <source>
        <dbReference type="ARBA" id="ARBA00022729"/>
    </source>
</evidence>
<dbReference type="Proteomes" id="UP000261660">
    <property type="component" value="Unplaced"/>
</dbReference>
<dbReference type="GO" id="GO:0042157">
    <property type="term" value="P:lipoprotein metabolic process"/>
    <property type="evidence" value="ECO:0007669"/>
    <property type="project" value="InterPro"/>
</dbReference>
<evidence type="ECO:0000256" key="16">
    <source>
        <dbReference type="ARBA" id="ARBA00037735"/>
    </source>
</evidence>
<dbReference type="GO" id="GO:0034364">
    <property type="term" value="C:high-density lipoprotein particle"/>
    <property type="evidence" value="ECO:0007669"/>
    <property type="project" value="UniProtKB-KW"/>
</dbReference>
<keyword evidence="9" id="KW-0677">Repeat</keyword>
<dbReference type="GO" id="GO:1903561">
    <property type="term" value="C:extracellular vesicle"/>
    <property type="evidence" value="ECO:0007669"/>
    <property type="project" value="TreeGrafter"/>
</dbReference>
<keyword evidence="19" id="KW-0175">Coiled coil</keyword>
<dbReference type="InterPro" id="IPR000074">
    <property type="entry name" value="ApoA_E"/>
</dbReference>
<evidence type="ECO:0000256" key="10">
    <source>
        <dbReference type="ARBA" id="ARBA00022850"/>
    </source>
</evidence>
<evidence type="ECO:0000256" key="1">
    <source>
        <dbReference type="ARBA" id="ARBA00004613"/>
    </source>
</evidence>
<evidence type="ECO:0000256" key="17">
    <source>
        <dbReference type="ARBA" id="ARBA00041197"/>
    </source>
</evidence>
<feature type="coiled-coil region" evidence="19">
    <location>
        <begin position="202"/>
        <end position="233"/>
    </location>
</feature>
<comment type="function">
    <text evidence="15">Participates in the reverse transport of cholesterol from tissues to the liver for excretion by promoting cholesterol efflux from tissues and by acting as a cofactor for the lecithin cholesterol acyltransferase (LCAT).</text>
</comment>
<evidence type="ECO:0000256" key="3">
    <source>
        <dbReference type="ARBA" id="ARBA00011738"/>
    </source>
</evidence>
<dbReference type="GO" id="GO:0034361">
    <property type="term" value="C:very-low-density lipoprotein particle"/>
    <property type="evidence" value="ECO:0007669"/>
    <property type="project" value="TreeGrafter"/>
</dbReference>
<evidence type="ECO:0000256" key="11">
    <source>
        <dbReference type="ARBA" id="ARBA00023055"/>
    </source>
</evidence>
<name>A0A3Q3FT33_9LABR</name>
<evidence type="ECO:0000256" key="4">
    <source>
        <dbReference type="ARBA" id="ARBA00022448"/>
    </source>
</evidence>
<dbReference type="Gene3D" id="1.20.120.20">
    <property type="entry name" value="Apolipoprotein"/>
    <property type="match status" value="1"/>
</dbReference>
<evidence type="ECO:0000256" key="9">
    <source>
        <dbReference type="ARBA" id="ARBA00022737"/>
    </source>
</evidence>
<keyword evidence="13" id="KW-1207">Sterol metabolism</keyword>
<reference evidence="21" key="1">
    <citation type="submission" date="2025-05" db="UniProtKB">
        <authorList>
            <consortium name="Ensembl"/>
        </authorList>
    </citation>
    <scope>IDENTIFICATION</scope>
</reference>
<dbReference type="SUPFAM" id="SSF58113">
    <property type="entry name" value="Apolipoprotein A-I"/>
    <property type="match status" value="1"/>
</dbReference>
<dbReference type="GO" id="GO:0034362">
    <property type="term" value="C:low-density lipoprotein particle"/>
    <property type="evidence" value="ECO:0007669"/>
    <property type="project" value="TreeGrafter"/>
</dbReference>
<dbReference type="InterPro" id="IPR050163">
    <property type="entry name" value="Apolipoprotein_A1/A4/E"/>
</dbReference>
<dbReference type="OrthoDB" id="9048614at2759"/>
<dbReference type="Ensembl" id="ENSLBET00000024624.1">
    <property type="protein sequence ID" value="ENSLBEP00000023399.1"/>
    <property type="gene ID" value="ENSLBEG00000017962.1"/>
</dbReference>
<protein>
    <recommendedName>
        <fullName evidence="17">Apolipoprotein A-IV</fullName>
    </recommendedName>
    <alternativeName>
        <fullName evidence="18">Apolipoprotein A4</fullName>
    </alternativeName>
</protein>
<keyword evidence="10" id="KW-0345">HDL</keyword>
<evidence type="ECO:0000256" key="12">
    <source>
        <dbReference type="ARBA" id="ARBA00023098"/>
    </source>
</evidence>
<evidence type="ECO:0000256" key="15">
    <source>
        <dbReference type="ARBA" id="ARBA00037506"/>
    </source>
</evidence>
<feature type="chain" id="PRO_5044598643" description="Apolipoprotein A-IV" evidence="20">
    <location>
        <begin position="16"/>
        <end position="246"/>
    </location>
</feature>
<comment type="subunit">
    <text evidence="3">Homodimer.</text>
</comment>
<keyword evidence="5" id="KW-0162">Chylomicron</keyword>
<proteinExistence type="inferred from homology"/>
<dbReference type="GO" id="GO:0033344">
    <property type="term" value="P:cholesterol efflux"/>
    <property type="evidence" value="ECO:0007669"/>
    <property type="project" value="TreeGrafter"/>
</dbReference>
<keyword evidence="11" id="KW-0445">Lipid transport</keyword>
<evidence type="ECO:0000256" key="2">
    <source>
        <dbReference type="ARBA" id="ARBA00008788"/>
    </source>
</evidence>
<accession>A0A3Q3FT33</accession>
<dbReference type="Pfam" id="PF01442">
    <property type="entry name" value="Apolipoprotein"/>
    <property type="match status" value="1"/>
</dbReference>
<dbReference type="GO" id="GO:0005543">
    <property type="term" value="F:phospholipid binding"/>
    <property type="evidence" value="ECO:0007669"/>
    <property type="project" value="TreeGrafter"/>
</dbReference>
<dbReference type="STRING" id="56723.ENSLBEP00000022108"/>
<dbReference type="GO" id="GO:0060228">
    <property type="term" value="F:phosphatidylcholine-sterol O-acyltransferase activator activity"/>
    <property type="evidence" value="ECO:0007669"/>
    <property type="project" value="TreeGrafter"/>
</dbReference>
<keyword evidence="4" id="KW-0813">Transport</keyword>
<evidence type="ECO:0000256" key="7">
    <source>
        <dbReference type="ARBA" id="ARBA00022548"/>
    </source>
</evidence>
<evidence type="ECO:0000313" key="22">
    <source>
        <dbReference type="Proteomes" id="UP000261660"/>
    </source>
</evidence>
<dbReference type="GO" id="GO:0120020">
    <property type="term" value="F:cholesterol transfer activity"/>
    <property type="evidence" value="ECO:0007669"/>
    <property type="project" value="TreeGrafter"/>
</dbReference>
<dbReference type="PANTHER" id="PTHR18976">
    <property type="entry name" value="APOLIPOPROTEIN"/>
    <property type="match status" value="1"/>
</dbReference>
<organism evidence="21 22">
    <name type="scientific">Labrus bergylta</name>
    <name type="common">ballan wrasse</name>
    <dbReference type="NCBI Taxonomy" id="56723"/>
    <lineage>
        <taxon>Eukaryota</taxon>
        <taxon>Metazoa</taxon>
        <taxon>Chordata</taxon>
        <taxon>Craniata</taxon>
        <taxon>Vertebrata</taxon>
        <taxon>Euteleostomi</taxon>
        <taxon>Actinopterygii</taxon>
        <taxon>Neopterygii</taxon>
        <taxon>Teleostei</taxon>
        <taxon>Neoteleostei</taxon>
        <taxon>Acanthomorphata</taxon>
        <taxon>Eupercaria</taxon>
        <taxon>Labriformes</taxon>
        <taxon>Labridae</taxon>
        <taxon>Labrus</taxon>
    </lineage>
</organism>